<dbReference type="NCBIfam" id="TIGR01555">
    <property type="entry name" value="phge_rel_HI1409"/>
    <property type="match status" value="1"/>
</dbReference>
<dbReference type="InterPro" id="IPR024459">
    <property type="entry name" value="Acb1-like_N"/>
</dbReference>
<gene>
    <name evidence="2" type="ORF">OMM_01323</name>
</gene>
<name>A0A1V1PDU1_9BACT</name>
<comment type="caution">
    <text evidence="2">The sequence shown here is derived from an EMBL/GenBank/DDBJ whole genome shotgun (WGS) entry which is preliminary data.</text>
</comment>
<evidence type="ECO:0000259" key="1">
    <source>
        <dbReference type="Pfam" id="PF06381"/>
    </source>
</evidence>
<organism evidence="2 3">
    <name type="scientific">Candidatus Magnetoglobus multicellularis str. Araruama</name>
    <dbReference type="NCBI Taxonomy" id="890399"/>
    <lineage>
        <taxon>Bacteria</taxon>
        <taxon>Pseudomonadati</taxon>
        <taxon>Thermodesulfobacteriota</taxon>
        <taxon>Desulfobacteria</taxon>
        <taxon>Desulfobacterales</taxon>
        <taxon>Desulfobacteraceae</taxon>
        <taxon>Candidatus Magnetoglobus</taxon>
    </lineage>
</organism>
<protein>
    <submittedName>
        <fullName evidence="2">Phage-associated protein, HI1409 family</fullName>
    </submittedName>
</protein>
<dbReference type="EMBL" id="ATBP01000099">
    <property type="protein sequence ID" value="ETR72933.1"/>
    <property type="molecule type" value="Genomic_DNA"/>
</dbReference>
<dbReference type="InterPro" id="IPR006445">
    <property type="entry name" value="Phage-assoc_HI1409"/>
</dbReference>
<evidence type="ECO:0000313" key="3">
    <source>
        <dbReference type="Proteomes" id="UP000189670"/>
    </source>
</evidence>
<reference evidence="3" key="1">
    <citation type="submission" date="2012-11" db="EMBL/GenBank/DDBJ databases">
        <authorList>
            <person name="Lucero-Rivera Y.E."/>
            <person name="Tovar-Ramirez D."/>
        </authorList>
    </citation>
    <scope>NUCLEOTIDE SEQUENCE [LARGE SCALE GENOMIC DNA]</scope>
    <source>
        <strain evidence="3">Araruama</strain>
    </source>
</reference>
<accession>A0A1V1PDU1</accession>
<feature type="domain" description="Anti-CBASS protein Acb1-like N-terminal" evidence="1">
    <location>
        <begin position="34"/>
        <end position="372"/>
    </location>
</feature>
<evidence type="ECO:0000313" key="2">
    <source>
        <dbReference type="EMBL" id="ETR72933.1"/>
    </source>
</evidence>
<proteinExistence type="predicted"/>
<sequence length="438" mass="50067">MNMQDSFKELVKILSEKNQREQQYHRVGLSDYECYQLYTYNWMAAKVVDVPVEDALKNGREITIQETDKKRQIEEVYKKFKLNEVVQSVVSWSRVYGSSFLLILTEANQSEPLDLRQGQLKALIPLDKQFVIPLEPNYNVLSPDFGKSEYYQITEGTENVHHSRILQLNNGVLSANDIREKGGYGRSIYEKLYDPIMNASEIIDAIRVLVKEASVDVYKVKDLHMMLSQGQQGIIAERFQIANQIKGLTNALVLDEEDSYEKKTYQFSGLSDIDDRAIQKLSGASGIPVTRLVGISPAGLNSTGLGDANNYYDIVRAVQELKARQVYEFIDLALCKHMFGEDNSFKFNFHPLKHLTEAEQTEVEHKRALTDQMYAALGLIEDTDILSRLADKKTYASITPDVVEQRQKEGVEREKMISKLIKNEEDKDINLVDIEDVE</sequence>
<dbReference type="Proteomes" id="UP000189670">
    <property type="component" value="Unassembled WGS sequence"/>
</dbReference>
<dbReference type="AlphaFoldDB" id="A0A1V1PDU1"/>
<dbReference type="Pfam" id="PF06381">
    <property type="entry name" value="Phage_portal_3"/>
    <property type="match status" value="1"/>
</dbReference>